<sequence length="381" mass="42372">MSADPPSSQTNRERFRHWITDVKITSGNRDPSFRFSARMFIDDELVCNLSARDNTRPLEWLGLLYYDIIQASTVALRLCKSVNGRPRFFNFPPFIISEADEESGEATLELAEAAWVVTIKSLTPAIANQLFPDELENFDAIEGVYNNSESEATMKYLFKYALQFASIVAKALPESTAKVSFLIYMKAWELLDQQSELDGTVETILRGLTRIRDIVDIVSQASDSMLTVAMSQSKGAIDNILALFEDVSVCIFNRYTTNELARIPPEGAEDNYPCETGSYLARLEELQLAFYSSWSPTGVSPDADGANNELLDASSLHDTRILRNEPTKTDWYEPFGEGLIALLAPTQVLVKDDAKQGVRSDWGDGLGVNDEWGALEVLGSG</sequence>
<dbReference type="EMBL" id="CYGV01000280">
    <property type="protein sequence ID" value="CUA67973.1"/>
    <property type="molecule type" value="Genomic_DNA"/>
</dbReference>
<reference evidence="1 2" key="1">
    <citation type="submission" date="2015-07" db="EMBL/GenBank/DDBJ databases">
        <authorList>
            <person name="Noorani M."/>
        </authorList>
    </citation>
    <scope>NUCLEOTIDE SEQUENCE [LARGE SCALE GENOMIC DNA]</scope>
    <source>
        <strain evidence="1">BBA 69670</strain>
    </source>
</reference>
<dbReference type="Proteomes" id="UP000044841">
    <property type="component" value="Unassembled WGS sequence"/>
</dbReference>
<keyword evidence="2" id="KW-1185">Reference proteome</keyword>
<accession>A0A0K6FP69</accession>
<evidence type="ECO:0000313" key="2">
    <source>
        <dbReference type="Proteomes" id="UP000044841"/>
    </source>
</evidence>
<gene>
    <name evidence="1" type="ORF">RSOLAG22IIIB_07657</name>
</gene>
<evidence type="ECO:0000313" key="1">
    <source>
        <dbReference type="EMBL" id="CUA67973.1"/>
    </source>
</evidence>
<dbReference type="AlphaFoldDB" id="A0A0K6FP69"/>
<organism evidence="1 2">
    <name type="scientific">Rhizoctonia solani</name>
    <dbReference type="NCBI Taxonomy" id="456999"/>
    <lineage>
        <taxon>Eukaryota</taxon>
        <taxon>Fungi</taxon>
        <taxon>Dikarya</taxon>
        <taxon>Basidiomycota</taxon>
        <taxon>Agaricomycotina</taxon>
        <taxon>Agaricomycetes</taxon>
        <taxon>Cantharellales</taxon>
        <taxon>Ceratobasidiaceae</taxon>
        <taxon>Rhizoctonia</taxon>
    </lineage>
</organism>
<proteinExistence type="predicted"/>
<name>A0A0K6FP69_9AGAM</name>
<protein>
    <submittedName>
        <fullName evidence="1">Uncharacterized protein</fullName>
    </submittedName>
</protein>